<gene>
    <name evidence="1" type="ORF">A3Q56_07126</name>
</gene>
<keyword evidence="2" id="KW-1185">Reference proteome</keyword>
<protein>
    <submittedName>
        <fullName evidence="1">Uncharacterized protein</fullName>
    </submittedName>
</protein>
<dbReference type="Proteomes" id="UP000078046">
    <property type="component" value="Unassembled WGS sequence"/>
</dbReference>
<organism evidence="1 2">
    <name type="scientific">Intoshia linei</name>
    <dbReference type="NCBI Taxonomy" id="1819745"/>
    <lineage>
        <taxon>Eukaryota</taxon>
        <taxon>Metazoa</taxon>
        <taxon>Spiralia</taxon>
        <taxon>Lophotrochozoa</taxon>
        <taxon>Mesozoa</taxon>
        <taxon>Orthonectida</taxon>
        <taxon>Rhopaluridae</taxon>
        <taxon>Intoshia</taxon>
    </lineage>
</organism>
<sequence length="47" mass="5468">MMNYLKSLLKFDPLSESDEEIIDIIELETEPIELLEDGCSRNIKLIN</sequence>
<accession>A0A177AT44</accession>
<name>A0A177AT44_9BILA</name>
<evidence type="ECO:0000313" key="1">
    <source>
        <dbReference type="EMBL" id="OAF65169.1"/>
    </source>
</evidence>
<dbReference type="AlphaFoldDB" id="A0A177AT44"/>
<reference evidence="1 2" key="1">
    <citation type="submission" date="2016-04" db="EMBL/GenBank/DDBJ databases">
        <title>The genome of Intoshia linei affirms orthonectids as highly simplified spiralians.</title>
        <authorList>
            <person name="Mikhailov K.V."/>
            <person name="Slusarev G.S."/>
            <person name="Nikitin M.A."/>
            <person name="Logacheva M.D."/>
            <person name="Penin A."/>
            <person name="Aleoshin V."/>
            <person name="Panchin Y.V."/>
        </authorList>
    </citation>
    <scope>NUCLEOTIDE SEQUENCE [LARGE SCALE GENOMIC DNA]</scope>
    <source>
        <strain evidence="1">Intl2013</strain>
        <tissue evidence="1">Whole animal</tissue>
    </source>
</reference>
<proteinExistence type="predicted"/>
<dbReference type="EMBL" id="LWCA01001414">
    <property type="protein sequence ID" value="OAF65169.1"/>
    <property type="molecule type" value="Genomic_DNA"/>
</dbReference>
<evidence type="ECO:0000313" key="2">
    <source>
        <dbReference type="Proteomes" id="UP000078046"/>
    </source>
</evidence>
<comment type="caution">
    <text evidence="1">The sequence shown here is derived from an EMBL/GenBank/DDBJ whole genome shotgun (WGS) entry which is preliminary data.</text>
</comment>